<protein>
    <submittedName>
        <fullName evidence="4">EF hand</fullName>
    </submittedName>
</protein>
<dbReference type="AlphaFoldDB" id="A0A0M6YIB7"/>
<dbReference type="SUPFAM" id="SSF47473">
    <property type="entry name" value="EF-hand"/>
    <property type="match status" value="1"/>
</dbReference>
<dbReference type="InterPro" id="IPR002048">
    <property type="entry name" value="EF_hand_dom"/>
</dbReference>
<dbReference type="PROSITE" id="PS50222">
    <property type="entry name" value="EF_HAND_2"/>
    <property type="match status" value="1"/>
</dbReference>
<dbReference type="RefSeq" id="WP_055082762.1">
    <property type="nucleotide sequence ID" value="NZ_CXSU01000005.1"/>
</dbReference>
<proteinExistence type="predicted"/>
<dbReference type="Pfam" id="PF13202">
    <property type="entry name" value="EF-hand_5"/>
    <property type="match status" value="2"/>
</dbReference>
<feature type="region of interest" description="Disordered" evidence="1">
    <location>
        <begin position="74"/>
        <end position="158"/>
    </location>
</feature>
<dbReference type="InterPro" id="IPR011992">
    <property type="entry name" value="EF-hand-dom_pair"/>
</dbReference>
<dbReference type="PROSITE" id="PS00018">
    <property type="entry name" value="EF_HAND_1"/>
    <property type="match status" value="3"/>
</dbReference>
<evidence type="ECO:0000259" key="3">
    <source>
        <dbReference type="PROSITE" id="PS50222"/>
    </source>
</evidence>
<dbReference type="CDD" id="cd00051">
    <property type="entry name" value="EFh"/>
    <property type="match status" value="1"/>
</dbReference>
<sequence>MRKITILTLAIVSGLSLSTVAEARGHDRGERPAFSEVDTNGDGEITPAEIEAFAEARKAARFDEVDADGDGFLTAEELDAARQTREDSRSARMIERLDADDDGRVSREELEAQTDARGDRGGNGRGMGGRGFSRADADGNGTLNATEWETLGQRRARD</sequence>
<feature type="chain" id="PRO_5005808295" evidence="2">
    <location>
        <begin position="24"/>
        <end position="158"/>
    </location>
</feature>
<evidence type="ECO:0000313" key="5">
    <source>
        <dbReference type="Proteomes" id="UP000049222"/>
    </source>
</evidence>
<accession>A0A0M6YIB7</accession>
<keyword evidence="2" id="KW-0732">Signal</keyword>
<dbReference type="STRING" id="420998.JDO7802_00801"/>
<feature type="compositionally biased region" description="Basic and acidic residues" evidence="1">
    <location>
        <begin position="23"/>
        <end position="33"/>
    </location>
</feature>
<name>A0A0M6YIB7_9RHOB</name>
<dbReference type="GO" id="GO:0005509">
    <property type="term" value="F:calcium ion binding"/>
    <property type="evidence" value="ECO:0007669"/>
    <property type="project" value="InterPro"/>
</dbReference>
<dbReference type="Gene3D" id="1.10.238.10">
    <property type="entry name" value="EF-hand"/>
    <property type="match status" value="3"/>
</dbReference>
<dbReference type="EMBL" id="CXSU01000005">
    <property type="protein sequence ID" value="CTQ48796.1"/>
    <property type="molecule type" value="Genomic_DNA"/>
</dbReference>
<gene>
    <name evidence="4" type="ORF">JDO7802_00801</name>
</gene>
<reference evidence="4 5" key="1">
    <citation type="submission" date="2015-07" db="EMBL/GenBank/DDBJ databases">
        <authorList>
            <person name="Noorani M."/>
        </authorList>
    </citation>
    <scope>NUCLEOTIDE SEQUENCE [LARGE SCALE GENOMIC DNA]</scope>
    <source>
        <strain evidence="4 5">CECT 7802</strain>
    </source>
</reference>
<evidence type="ECO:0000256" key="2">
    <source>
        <dbReference type="SAM" id="SignalP"/>
    </source>
</evidence>
<feature type="domain" description="EF-hand" evidence="3">
    <location>
        <begin position="53"/>
        <end position="88"/>
    </location>
</feature>
<dbReference type="InterPro" id="IPR018247">
    <property type="entry name" value="EF_Hand_1_Ca_BS"/>
</dbReference>
<dbReference type="SMART" id="SM00054">
    <property type="entry name" value="EFh"/>
    <property type="match status" value="3"/>
</dbReference>
<feature type="region of interest" description="Disordered" evidence="1">
    <location>
        <begin position="23"/>
        <end position="44"/>
    </location>
</feature>
<dbReference type="Proteomes" id="UP000049222">
    <property type="component" value="Unassembled WGS sequence"/>
</dbReference>
<dbReference type="Pfam" id="PF13499">
    <property type="entry name" value="EF-hand_7"/>
    <property type="match status" value="1"/>
</dbReference>
<feature type="signal peptide" evidence="2">
    <location>
        <begin position="1"/>
        <end position="23"/>
    </location>
</feature>
<evidence type="ECO:0000313" key="4">
    <source>
        <dbReference type="EMBL" id="CTQ48796.1"/>
    </source>
</evidence>
<keyword evidence="5" id="KW-1185">Reference proteome</keyword>
<organism evidence="4 5">
    <name type="scientific">Jannaschia donghaensis</name>
    <dbReference type="NCBI Taxonomy" id="420998"/>
    <lineage>
        <taxon>Bacteria</taxon>
        <taxon>Pseudomonadati</taxon>
        <taxon>Pseudomonadota</taxon>
        <taxon>Alphaproteobacteria</taxon>
        <taxon>Rhodobacterales</taxon>
        <taxon>Roseobacteraceae</taxon>
        <taxon>Jannaschia</taxon>
    </lineage>
</organism>
<evidence type="ECO:0000256" key="1">
    <source>
        <dbReference type="SAM" id="MobiDB-lite"/>
    </source>
</evidence>
<feature type="compositionally biased region" description="Basic and acidic residues" evidence="1">
    <location>
        <begin position="79"/>
        <end position="122"/>
    </location>
</feature>